<sequence length="231" mass="25861">MITSPMLHHCPPFHPPSPRMSRPVSSGTSVKLRSVKKSSLSMKNAVAFEKFYDFVVVPVHERQSSPNCVGGLSRPRIPQIRVSNTRLAQAASGCAPSVDVLPIFDVKQQSVRNPARMGAKPTSLSRFSYNKRFWAITFDPTSAPVEVILNARTESSVTPKISVRDVKVKKTREDLCDTCIFDEESSMKYLNKNCQLVILAILVHHHSEDQSLSFATKFAVPCFLLRRFTEL</sequence>
<name>A0A0M9ABS1_9HYME</name>
<gene>
    <name evidence="2" type="ORF">WN51_00213</name>
</gene>
<proteinExistence type="predicted"/>
<protein>
    <submittedName>
        <fullName evidence="2">Uncharacterized protein</fullName>
    </submittedName>
</protein>
<feature type="region of interest" description="Disordered" evidence="1">
    <location>
        <begin position="1"/>
        <end position="28"/>
    </location>
</feature>
<organism evidence="2 3">
    <name type="scientific">Melipona quadrifasciata</name>
    <dbReference type="NCBI Taxonomy" id="166423"/>
    <lineage>
        <taxon>Eukaryota</taxon>
        <taxon>Metazoa</taxon>
        <taxon>Ecdysozoa</taxon>
        <taxon>Arthropoda</taxon>
        <taxon>Hexapoda</taxon>
        <taxon>Insecta</taxon>
        <taxon>Pterygota</taxon>
        <taxon>Neoptera</taxon>
        <taxon>Endopterygota</taxon>
        <taxon>Hymenoptera</taxon>
        <taxon>Apocrita</taxon>
        <taxon>Aculeata</taxon>
        <taxon>Apoidea</taxon>
        <taxon>Anthophila</taxon>
        <taxon>Apidae</taxon>
        <taxon>Melipona</taxon>
    </lineage>
</organism>
<evidence type="ECO:0000313" key="3">
    <source>
        <dbReference type="Proteomes" id="UP000053105"/>
    </source>
</evidence>
<feature type="compositionally biased region" description="Low complexity" evidence="1">
    <location>
        <begin position="19"/>
        <end position="28"/>
    </location>
</feature>
<evidence type="ECO:0000313" key="2">
    <source>
        <dbReference type="EMBL" id="KOX81305.1"/>
    </source>
</evidence>
<dbReference type="AlphaFoldDB" id="A0A0M9ABS1"/>
<reference evidence="2 3" key="1">
    <citation type="submission" date="2015-07" db="EMBL/GenBank/DDBJ databases">
        <title>The genome of Melipona quadrifasciata.</title>
        <authorList>
            <person name="Pan H."/>
            <person name="Kapheim K."/>
        </authorList>
    </citation>
    <scope>NUCLEOTIDE SEQUENCE [LARGE SCALE GENOMIC DNA]</scope>
    <source>
        <strain evidence="2">0111107301</strain>
        <tissue evidence="2">Whole body</tissue>
    </source>
</reference>
<dbReference type="OrthoDB" id="6354602at2759"/>
<dbReference type="EMBL" id="KQ435689">
    <property type="protein sequence ID" value="KOX81305.1"/>
    <property type="molecule type" value="Genomic_DNA"/>
</dbReference>
<accession>A0A0M9ABS1</accession>
<dbReference type="Proteomes" id="UP000053105">
    <property type="component" value="Unassembled WGS sequence"/>
</dbReference>
<evidence type="ECO:0000256" key="1">
    <source>
        <dbReference type="SAM" id="MobiDB-lite"/>
    </source>
</evidence>
<keyword evidence="3" id="KW-1185">Reference proteome</keyword>